<dbReference type="Pfam" id="PF21294">
    <property type="entry name" value="Polysacc_lyase_14"/>
    <property type="match status" value="1"/>
</dbReference>
<dbReference type="InterPro" id="IPR048958">
    <property type="entry name" value="Polysacc_lyase_14"/>
</dbReference>
<dbReference type="PANTHER" id="PTHR40124">
    <property type="match status" value="1"/>
</dbReference>
<name>A0A0D7AGV1_9AGAR</name>
<dbReference type="OrthoDB" id="3337916at2759"/>
<evidence type="ECO:0000313" key="2">
    <source>
        <dbReference type="EMBL" id="KIY50349.1"/>
    </source>
</evidence>
<dbReference type="AlphaFoldDB" id="A0A0D7AGV1"/>
<feature type="domain" description="Polysaccharide lyase 14" evidence="1">
    <location>
        <begin position="77"/>
        <end position="205"/>
    </location>
</feature>
<accession>A0A0D7AGV1</accession>
<dbReference type="EMBL" id="KN881676">
    <property type="protein sequence ID" value="KIY50349.1"/>
    <property type="molecule type" value="Genomic_DNA"/>
</dbReference>
<dbReference type="PANTHER" id="PTHR40124:SF1">
    <property type="entry name" value="DISAGGREGATASE RELATED REPEAT PROTEIN"/>
    <property type="match status" value="1"/>
</dbReference>
<organism evidence="2 3">
    <name type="scientific">Fistulina hepatica ATCC 64428</name>
    <dbReference type="NCBI Taxonomy" id="1128425"/>
    <lineage>
        <taxon>Eukaryota</taxon>
        <taxon>Fungi</taxon>
        <taxon>Dikarya</taxon>
        <taxon>Basidiomycota</taxon>
        <taxon>Agaricomycotina</taxon>
        <taxon>Agaricomycetes</taxon>
        <taxon>Agaricomycetidae</taxon>
        <taxon>Agaricales</taxon>
        <taxon>Fistulinaceae</taxon>
        <taxon>Fistulina</taxon>
    </lineage>
</organism>
<evidence type="ECO:0000313" key="3">
    <source>
        <dbReference type="Proteomes" id="UP000054144"/>
    </source>
</evidence>
<dbReference type="Proteomes" id="UP000054144">
    <property type="component" value="Unassembled WGS sequence"/>
</dbReference>
<gene>
    <name evidence="2" type="ORF">FISHEDRAFT_64989</name>
</gene>
<keyword evidence="3" id="KW-1185">Reference proteome</keyword>
<protein>
    <recommendedName>
        <fullName evidence="1">Polysaccharide lyase 14 domain-containing protein</fullName>
    </recommendedName>
</protein>
<proteinExistence type="predicted"/>
<reference evidence="2 3" key="1">
    <citation type="journal article" date="2015" name="Fungal Genet. Biol.">
        <title>Evolution of novel wood decay mechanisms in Agaricales revealed by the genome sequences of Fistulina hepatica and Cylindrobasidium torrendii.</title>
        <authorList>
            <person name="Floudas D."/>
            <person name="Held B.W."/>
            <person name="Riley R."/>
            <person name="Nagy L.G."/>
            <person name="Koehler G."/>
            <person name="Ransdell A.S."/>
            <person name="Younus H."/>
            <person name="Chow J."/>
            <person name="Chiniquy J."/>
            <person name="Lipzen A."/>
            <person name="Tritt A."/>
            <person name="Sun H."/>
            <person name="Haridas S."/>
            <person name="LaButti K."/>
            <person name="Ohm R.A."/>
            <person name="Kues U."/>
            <person name="Blanchette R.A."/>
            <person name="Grigoriev I.V."/>
            <person name="Minto R.E."/>
            <person name="Hibbett D.S."/>
        </authorList>
    </citation>
    <scope>NUCLEOTIDE SEQUENCE [LARGE SCALE GENOMIC DNA]</scope>
    <source>
        <strain evidence="2 3">ATCC 64428</strain>
    </source>
</reference>
<dbReference type="Gene3D" id="2.60.120.200">
    <property type="match status" value="1"/>
</dbReference>
<sequence length="214" mass="23704">MHRKMPLLDVPQGSSYIPTAHEFTEAPDGTSFIKAYFPKGSHRIGVDDSGMSYAKGRDSVDLTTAEEVGLGYRLDAISCSGRRRDIKCFCVHLMGHADSKEKVYTYLPAASKHPVFKAYNNIYGLEGSEYNIVYGQSTGRGSAVFKAGEWTYVVVHVKLNDRGKANAEIQIMWRGDSEGRIRGMQWQSYFGGLSSPPDQSVYFADPSVAILKTL</sequence>
<evidence type="ECO:0000259" key="1">
    <source>
        <dbReference type="Pfam" id="PF21294"/>
    </source>
</evidence>